<feature type="domain" description="F5/8 type C" evidence="4">
    <location>
        <begin position="963"/>
        <end position="1101"/>
    </location>
</feature>
<keyword evidence="1 3" id="KW-0732">Signal</keyword>
<dbReference type="Pfam" id="PF18911">
    <property type="entry name" value="PKD_4"/>
    <property type="match status" value="1"/>
</dbReference>
<dbReference type="PROSITE" id="PS51175">
    <property type="entry name" value="CBM6"/>
    <property type="match status" value="1"/>
</dbReference>
<evidence type="ECO:0000256" key="1">
    <source>
        <dbReference type="ARBA" id="ARBA00022729"/>
    </source>
</evidence>
<evidence type="ECO:0000259" key="5">
    <source>
        <dbReference type="PROSITE" id="PS50093"/>
    </source>
</evidence>
<dbReference type="PROSITE" id="PS50022">
    <property type="entry name" value="FA58C_3"/>
    <property type="match status" value="2"/>
</dbReference>
<dbReference type="Pfam" id="PF22633">
    <property type="entry name" value="F5_F8_type_C_2"/>
    <property type="match status" value="2"/>
</dbReference>
<protein>
    <submittedName>
        <fullName evidence="7">Glycosyl hydrolase</fullName>
    </submittedName>
</protein>
<feature type="signal peptide" evidence="3">
    <location>
        <begin position="1"/>
        <end position="32"/>
    </location>
</feature>
<gene>
    <name evidence="7" type="ORF">Pph01_00480</name>
</gene>
<feature type="region of interest" description="Disordered" evidence="2">
    <location>
        <begin position="357"/>
        <end position="382"/>
    </location>
</feature>
<dbReference type="InterPro" id="IPR011041">
    <property type="entry name" value="Quinoprot_gluc/sorb_DH_b-prop"/>
</dbReference>
<dbReference type="Gene3D" id="2.120.10.30">
    <property type="entry name" value="TolB, C-terminal domain"/>
    <property type="match status" value="1"/>
</dbReference>
<feature type="compositionally biased region" description="Polar residues" evidence="2">
    <location>
        <begin position="832"/>
        <end position="851"/>
    </location>
</feature>
<dbReference type="PANTHER" id="PTHR19328">
    <property type="entry name" value="HEDGEHOG-INTERACTING PROTEIN"/>
    <property type="match status" value="1"/>
</dbReference>
<dbReference type="SUPFAM" id="SSF49299">
    <property type="entry name" value="PKD domain"/>
    <property type="match status" value="1"/>
</dbReference>
<dbReference type="Gene3D" id="2.60.120.260">
    <property type="entry name" value="Galactose-binding domain-like"/>
    <property type="match status" value="3"/>
</dbReference>
<dbReference type="SMART" id="SM00606">
    <property type="entry name" value="CBD_IV"/>
    <property type="match status" value="1"/>
</dbReference>
<dbReference type="SUPFAM" id="SSF50952">
    <property type="entry name" value="Soluble quinoprotein glucose dehydrogenase"/>
    <property type="match status" value="1"/>
</dbReference>
<dbReference type="CDD" id="cd04084">
    <property type="entry name" value="CBM6_xylanase-like"/>
    <property type="match status" value="1"/>
</dbReference>
<organism evidence="7 8">
    <name type="scientific">Planotetraspora phitsanulokensis</name>
    <dbReference type="NCBI Taxonomy" id="575192"/>
    <lineage>
        <taxon>Bacteria</taxon>
        <taxon>Bacillati</taxon>
        <taxon>Actinomycetota</taxon>
        <taxon>Actinomycetes</taxon>
        <taxon>Streptosporangiales</taxon>
        <taxon>Streptosporangiaceae</taxon>
        <taxon>Planotetraspora</taxon>
    </lineage>
</organism>
<keyword evidence="7" id="KW-0378">Hydrolase</keyword>
<dbReference type="InterPro" id="IPR012938">
    <property type="entry name" value="Glc/Sorbosone_DH"/>
</dbReference>
<dbReference type="PANTHER" id="PTHR19328:SF75">
    <property type="entry name" value="ALDOSE SUGAR DEHYDROGENASE YLII"/>
    <property type="match status" value="1"/>
</dbReference>
<evidence type="ECO:0000259" key="4">
    <source>
        <dbReference type="PROSITE" id="PS50022"/>
    </source>
</evidence>
<feature type="region of interest" description="Disordered" evidence="2">
    <location>
        <begin position="832"/>
        <end position="856"/>
    </location>
</feature>
<dbReference type="InterPro" id="IPR011042">
    <property type="entry name" value="6-blade_b-propeller_TolB-like"/>
</dbReference>
<feature type="domain" description="CBM6" evidence="6">
    <location>
        <begin position="698"/>
        <end position="826"/>
    </location>
</feature>
<dbReference type="GO" id="GO:0016787">
    <property type="term" value="F:hydrolase activity"/>
    <property type="evidence" value="ECO:0007669"/>
    <property type="project" value="UniProtKB-KW"/>
</dbReference>
<feature type="domain" description="PKD" evidence="5">
    <location>
        <begin position="504"/>
        <end position="587"/>
    </location>
</feature>
<feature type="chain" id="PRO_5035216137" evidence="3">
    <location>
        <begin position="33"/>
        <end position="1101"/>
    </location>
</feature>
<dbReference type="CDD" id="cd00146">
    <property type="entry name" value="PKD"/>
    <property type="match status" value="1"/>
</dbReference>
<dbReference type="Gene3D" id="2.60.40.10">
    <property type="entry name" value="Immunoglobulins"/>
    <property type="match status" value="1"/>
</dbReference>
<dbReference type="EMBL" id="BOOP01000001">
    <property type="protein sequence ID" value="GII35045.1"/>
    <property type="molecule type" value="Genomic_DNA"/>
</dbReference>
<evidence type="ECO:0000256" key="2">
    <source>
        <dbReference type="SAM" id="MobiDB-lite"/>
    </source>
</evidence>
<dbReference type="Pfam" id="PF03422">
    <property type="entry name" value="CBM_6"/>
    <property type="match status" value="1"/>
</dbReference>
<dbReference type="SMART" id="SM00089">
    <property type="entry name" value="PKD"/>
    <property type="match status" value="1"/>
</dbReference>
<evidence type="ECO:0000259" key="6">
    <source>
        <dbReference type="PROSITE" id="PS51175"/>
    </source>
</evidence>
<dbReference type="Proteomes" id="UP000622547">
    <property type="component" value="Unassembled WGS sequence"/>
</dbReference>
<proteinExistence type="predicted"/>
<reference evidence="7 8" key="1">
    <citation type="submission" date="2021-01" db="EMBL/GenBank/DDBJ databases">
        <title>Whole genome shotgun sequence of Planotetraspora phitsanulokensis NBRC 104273.</title>
        <authorList>
            <person name="Komaki H."/>
            <person name="Tamura T."/>
        </authorList>
    </citation>
    <scope>NUCLEOTIDE SEQUENCE [LARGE SCALE GENOMIC DNA]</scope>
    <source>
        <strain evidence="7 8">NBRC 104273</strain>
    </source>
</reference>
<dbReference type="InterPro" id="IPR005084">
    <property type="entry name" value="CBM6"/>
</dbReference>
<dbReference type="Pfam" id="PF07995">
    <property type="entry name" value="GSDH"/>
    <property type="match status" value="1"/>
</dbReference>
<evidence type="ECO:0000313" key="8">
    <source>
        <dbReference type="Proteomes" id="UP000622547"/>
    </source>
</evidence>
<dbReference type="SUPFAM" id="SSF49785">
    <property type="entry name" value="Galactose-binding domain-like"/>
    <property type="match status" value="3"/>
</dbReference>
<dbReference type="InterPro" id="IPR022409">
    <property type="entry name" value="PKD/Chitinase_dom"/>
</dbReference>
<evidence type="ECO:0000256" key="3">
    <source>
        <dbReference type="SAM" id="SignalP"/>
    </source>
</evidence>
<dbReference type="InterPro" id="IPR035986">
    <property type="entry name" value="PKD_dom_sf"/>
</dbReference>
<evidence type="ECO:0000313" key="7">
    <source>
        <dbReference type="EMBL" id="GII35045.1"/>
    </source>
</evidence>
<accession>A0A8J3XBH6</accession>
<dbReference type="InterPro" id="IPR000601">
    <property type="entry name" value="PKD_dom"/>
</dbReference>
<keyword evidence="8" id="KW-1185">Reference proteome</keyword>
<dbReference type="PROSITE" id="PS50093">
    <property type="entry name" value="PKD"/>
    <property type="match status" value="1"/>
</dbReference>
<dbReference type="InterPro" id="IPR006584">
    <property type="entry name" value="Cellulose-bd_IV"/>
</dbReference>
<dbReference type="InterPro" id="IPR000421">
    <property type="entry name" value="FA58C"/>
</dbReference>
<sequence length="1101" mass="116987">MVGFARLRTAVGALILTLAATAVAGAPVPASAAPAAQPRAALAPPPTSGFEKVKLDGGLSMGEPIELSVLPDGKVLYINRGSSSGGGQVRLYNPVTKATTVALTLQLDARFEDGLIGITIHPRFAANHWVYLFYSPKVTPLVNRISRFTFNTAAGVLDPASEDMIVEWPTERDLCCHSAGSMTWDSNENLYFAVGDNTNSGGDSAGMAPIDERPASNPQYDAQRTAGNTNDLRGKINRIHPENDGTYTIPAGNLFPPGTAKTRPEIYIMGDRNPYRIWVDKKANNTLYWGEVGPDAGATIPNRGPAAYDEFNRATGPGNYGWPYCGGPNVAYNDWDFAANAPRGWFPCGGTTGPVNNSARNTGLQQLPPTKPSLVWEQHGGSKEWPALDNPGGCGSPNHAEVYHYDPNLASDVKWPAYYDNKWIISEYCRNWIKEVQFDNGNPATGNPTVIEPVLAGMNLVHPIDMEFGPDGSLYLLEYGSGYFSGAVDAGLYKINYVQGGRSPVAVATANKDNGLTPLAVTFSSAGSSDPDGDPITYAWDFDDNGTIDSTAANPSFTYTTNGDKRARLTVRDPAGHTGTAVIPVVVGNNRPAVTLAGIPAGGMWSWGENLTTTASATDPQDGTVGCADVVIRAALGHQEHAHEEGQGTGCGFTVNTGPVHAGPDAVQFFVLRASYTDRGAPGTVALTGEKEISVWPKQWQAEHFVQLNGPKVVDQAAAEGGRRLGDIQSGEWVRHHAVSLKGITGVKARVSSANAGGTLSFRYDSPTGPEVARLAVSGTGGWDNYVELTAPVTRPDDGTHDLYLVFTGNNTGANALFDVDSYTFVGPGVSTPPTTSSDLAQGRPTATSSVEPDAGRVGSLAVDGDAATRWSSAYSDPQWISVDLGATYALNRVRLNWEAAYGRAYQVQASTDNATWTNVYSTTSGDGGVDDLVVSGTGRYVRVYGTQRGLTQYGYSLWDLNVYGTPVSGGGTLLSSGRPTATSSVEPDNGRVGSLAVDGDAATRWSSAYSDPQWISVDLGASRSISRVRLNWEAAYGKAYQIQTSPDNATWTNVYSTTTGDGGVDDLVVSGTGRYVRMYGTQRGLTQYGYSLWEFEVYGT</sequence>
<comment type="caution">
    <text evidence="7">The sequence shown here is derived from an EMBL/GenBank/DDBJ whole genome shotgun (WGS) entry which is preliminary data.</text>
</comment>
<feature type="compositionally biased region" description="Polar residues" evidence="2">
    <location>
        <begin position="357"/>
        <end position="368"/>
    </location>
</feature>
<dbReference type="GO" id="GO:0005975">
    <property type="term" value="P:carbohydrate metabolic process"/>
    <property type="evidence" value="ECO:0007669"/>
    <property type="project" value="UniProtKB-ARBA"/>
</dbReference>
<dbReference type="AlphaFoldDB" id="A0A8J3XBH6"/>
<name>A0A8J3XBH6_9ACTN</name>
<dbReference type="InterPro" id="IPR013783">
    <property type="entry name" value="Ig-like_fold"/>
</dbReference>
<dbReference type="InterPro" id="IPR008979">
    <property type="entry name" value="Galactose-bd-like_sf"/>
</dbReference>
<feature type="domain" description="F5/8 type C" evidence="4">
    <location>
        <begin position="830"/>
        <end position="944"/>
    </location>
</feature>
<dbReference type="GO" id="GO:0030246">
    <property type="term" value="F:carbohydrate binding"/>
    <property type="evidence" value="ECO:0007669"/>
    <property type="project" value="InterPro"/>
</dbReference>
<dbReference type="RefSeq" id="WP_204070839.1">
    <property type="nucleotide sequence ID" value="NZ_BAABHI010000008.1"/>
</dbReference>